<dbReference type="EMBL" id="BQNB010010794">
    <property type="protein sequence ID" value="GJS82054.1"/>
    <property type="molecule type" value="Genomic_DNA"/>
</dbReference>
<keyword evidence="2" id="KW-1188">Viral release from host cell</keyword>
<feature type="region of interest" description="Disordered" evidence="16">
    <location>
        <begin position="800"/>
        <end position="844"/>
    </location>
</feature>
<keyword evidence="8" id="KW-0378">Hydrolase</keyword>
<gene>
    <name evidence="18" type="ORF">Tco_0748595</name>
</gene>
<dbReference type="Gene3D" id="3.30.420.10">
    <property type="entry name" value="Ribonuclease H-like superfamily/Ribonuclease H"/>
    <property type="match status" value="1"/>
</dbReference>
<dbReference type="Pfam" id="PF00665">
    <property type="entry name" value="rve"/>
    <property type="match status" value="1"/>
</dbReference>
<evidence type="ECO:0000256" key="7">
    <source>
        <dbReference type="ARBA" id="ARBA00022759"/>
    </source>
</evidence>
<keyword evidence="4" id="KW-0540">Nuclease</keyword>
<evidence type="ECO:0000256" key="8">
    <source>
        <dbReference type="ARBA" id="ARBA00022801"/>
    </source>
</evidence>
<evidence type="ECO:0000256" key="4">
    <source>
        <dbReference type="ARBA" id="ARBA00022722"/>
    </source>
</evidence>
<keyword evidence="14" id="KW-0917">Virion maturation</keyword>
<keyword evidence="6" id="KW-0547">Nucleotide-binding</keyword>
<reference evidence="18" key="1">
    <citation type="journal article" date="2022" name="Int. J. Mol. Sci.">
        <title>Draft Genome of Tanacetum Coccineum: Genomic Comparison of Closely Related Tanacetum-Family Plants.</title>
        <authorList>
            <person name="Yamashiro T."/>
            <person name="Shiraishi A."/>
            <person name="Nakayama K."/>
            <person name="Satake H."/>
        </authorList>
    </citation>
    <scope>NUCLEOTIDE SEQUENCE</scope>
</reference>
<keyword evidence="11" id="KW-0229">DNA integration</keyword>
<dbReference type="InterPro" id="IPR001584">
    <property type="entry name" value="Integrase_cat-core"/>
</dbReference>
<keyword evidence="10" id="KW-0460">Magnesium</keyword>
<sequence>MYTASLKRSENYKAQPYQYASSSKQILKAKANPFPPSTHYGFNDHGPGDCRNYPKCGICRSYDHFTSGNNHVIHIRGGMLAESSSSSKSSIGVKYNTCGSTVHSTTNYNDFDHFKRGEKIQATKAREPTKNRCSSSMTGVKSYLHKYIEQPGPKVVFGDNSSCITEGYGSINCGGIVFTKVAFVNGLKYNLISISQLCDAKYIVEFDDKQGTIFNANKEIVQIAPRRNDVYVLDMCDNRGLSTIVPVVVKFFVGIFWKAKQIVGVRTYLLGGAMMVGRTNGIIRNPKLELESYRFTFDLVPLSYKSVDVIIGDNWLLRHKAEMNGISYGISTRSDADLRRLVSFDVFRKARGCVKDTMKFMATPFGFNNAPAVFMELMSRMLYRGVGRRSEAKNEFEIDVRRSDLEMESGSYWLDKVRTSIWRDVRTLAIEEAYTTKYSIHLGADTMLCGFRLTNRWLSMKKDIAVCDYPVVVFVKLLLDSFGKLSIRIDQLSELQGKSKRASHPPKPVPNSKQRLHLLHMDLCGPMRIASINGKWYVLVIVDDFSRYTWVHFLRSKDEAPEVIKTFLKRITVLLQALVIIVRTDNGTEFKNQVLQEYFNCVGISHQTSSVRTPQQNGVVERRNRMLVEAARTMLIFSRASLFLWAEVIATACYTQNRSIIHPLCYPKNDHEDIGKLGTKGDIGFFISYSANSCAYRVYNRRTKKIMETINVTFNELSALAFEQSSSKPGLQSMTSGQISSGLALTYAPSTITTQKLTEGDLDLLFEAIYDDYLGGQPSATPRTILDAQAPPVLQNTTTSTTIADSAPTPTDSSPQAQNIPNSSQDVDELETQQQHVQQQENEALLQPKIVADNVPNAMFDGNRFVNPFATLSTNVDYARCKDTFKSTSGGAQFLGEKLVSWSSRNKTVRRCLPWKQNMCLYPLAVPRVILFSIHSEDGNPSYPTSNKLLVGFPDGSSF</sequence>
<evidence type="ECO:0000256" key="6">
    <source>
        <dbReference type="ARBA" id="ARBA00022741"/>
    </source>
</evidence>
<accession>A0ABQ4YW23</accession>
<feature type="compositionally biased region" description="Polar residues" evidence="16">
    <location>
        <begin position="800"/>
        <end position="825"/>
    </location>
</feature>
<dbReference type="SUPFAM" id="SSF53098">
    <property type="entry name" value="Ribonuclease H-like"/>
    <property type="match status" value="1"/>
</dbReference>
<keyword evidence="9" id="KW-0067">ATP-binding</keyword>
<protein>
    <submittedName>
        <fullName evidence="18">Retrovirus-related pol polyprotein from transposon TNT 1-94</fullName>
    </submittedName>
</protein>
<keyword evidence="13" id="KW-0808">Transferase</keyword>
<evidence type="ECO:0000256" key="1">
    <source>
        <dbReference type="ARBA" id="ARBA00002180"/>
    </source>
</evidence>
<evidence type="ECO:0000256" key="12">
    <source>
        <dbReference type="ARBA" id="ARBA00022918"/>
    </source>
</evidence>
<dbReference type="InterPro" id="IPR039537">
    <property type="entry name" value="Retrotran_Ty1/copia-like"/>
</dbReference>
<evidence type="ECO:0000313" key="18">
    <source>
        <dbReference type="EMBL" id="GJS82054.1"/>
    </source>
</evidence>
<dbReference type="InterPro" id="IPR036397">
    <property type="entry name" value="RNaseH_sf"/>
</dbReference>
<keyword evidence="5" id="KW-0479">Metal-binding</keyword>
<dbReference type="PROSITE" id="PS50994">
    <property type="entry name" value="INTEGRASE"/>
    <property type="match status" value="1"/>
</dbReference>
<name>A0ABQ4YW23_9ASTR</name>
<evidence type="ECO:0000256" key="15">
    <source>
        <dbReference type="ARBA" id="ARBA00023172"/>
    </source>
</evidence>
<dbReference type="InterPro" id="IPR054722">
    <property type="entry name" value="PolX-like_BBD"/>
</dbReference>
<dbReference type="InterPro" id="IPR012337">
    <property type="entry name" value="RNaseH-like_sf"/>
</dbReference>
<evidence type="ECO:0000256" key="16">
    <source>
        <dbReference type="SAM" id="MobiDB-lite"/>
    </source>
</evidence>
<evidence type="ECO:0000256" key="11">
    <source>
        <dbReference type="ARBA" id="ARBA00022908"/>
    </source>
</evidence>
<comment type="function">
    <text evidence="1">The aspartyl protease (PR) mediates the proteolytic cleavages of the Gag and Gag-Pol polyproteins after assembly of the VLP.</text>
</comment>
<evidence type="ECO:0000313" key="19">
    <source>
        <dbReference type="Proteomes" id="UP001151760"/>
    </source>
</evidence>
<evidence type="ECO:0000256" key="5">
    <source>
        <dbReference type="ARBA" id="ARBA00022723"/>
    </source>
</evidence>
<keyword evidence="15" id="KW-0233">DNA recombination</keyword>
<evidence type="ECO:0000256" key="9">
    <source>
        <dbReference type="ARBA" id="ARBA00022840"/>
    </source>
</evidence>
<keyword evidence="7" id="KW-0255">Endonuclease</keyword>
<evidence type="ECO:0000256" key="13">
    <source>
        <dbReference type="ARBA" id="ARBA00022932"/>
    </source>
</evidence>
<evidence type="ECO:0000256" key="3">
    <source>
        <dbReference type="ARBA" id="ARBA00022670"/>
    </source>
</evidence>
<keyword evidence="13" id="KW-0239">DNA-directed DNA polymerase</keyword>
<keyword evidence="19" id="KW-1185">Reference proteome</keyword>
<comment type="caution">
    <text evidence="18">The sequence shown here is derived from an EMBL/GenBank/DDBJ whole genome shotgun (WGS) entry which is preliminary data.</text>
</comment>
<feature type="domain" description="Integrase catalytic" evidence="17">
    <location>
        <begin position="504"/>
        <end position="664"/>
    </location>
</feature>
<evidence type="ECO:0000259" key="17">
    <source>
        <dbReference type="PROSITE" id="PS50994"/>
    </source>
</evidence>
<dbReference type="Pfam" id="PF25597">
    <property type="entry name" value="SH3_retrovirus"/>
    <property type="match status" value="1"/>
</dbReference>
<evidence type="ECO:0000256" key="2">
    <source>
        <dbReference type="ARBA" id="ARBA00022612"/>
    </source>
</evidence>
<dbReference type="PANTHER" id="PTHR42648">
    <property type="entry name" value="TRANSPOSASE, PUTATIVE-RELATED"/>
    <property type="match status" value="1"/>
</dbReference>
<dbReference type="InterPro" id="IPR057670">
    <property type="entry name" value="SH3_retrovirus"/>
</dbReference>
<organism evidence="18 19">
    <name type="scientific">Tanacetum coccineum</name>
    <dbReference type="NCBI Taxonomy" id="301880"/>
    <lineage>
        <taxon>Eukaryota</taxon>
        <taxon>Viridiplantae</taxon>
        <taxon>Streptophyta</taxon>
        <taxon>Embryophyta</taxon>
        <taxon>Tracheophyta</taxon>
        <taxon>Spermatophyta</taxon>
        <taxon>Magnoliopsida</taxon>
        <taxon>eudicotyledons</taxon>
        <taxon>Gunneridae</taxon>
        <taxon>Pentapetalae</taxon>
        <taxon>asterids</taxon>
        <taxon>campanulids</taxon>
        <taxon>Asterales</taxon>
        <taxon>Asteraceae</taxon>
        <taxon>Asteroideae</taxon>
        <taxon>Anthemideae</taxon>
        <taxon>Anthemidinae</taxon>
        <taxon>Tanacetum</taxon>
    </lineage>
</organism>
<dbReference type="PANTHER" id="PTHR42648:SF11">
    <property type="entry name" value="TRANSPOSON TY4-P GAG-POL POLYPROTEIN"/>
    <property type="match status" value="1"/>
</dbReference>
<dbReference type="Pfam" id="PF08284">
    <property type="entry name" value="RVP_2"/>
    <property type="match status" value="1"/>
</dbReference>
<reference evidence="18" key="2">
    <citation type="submission" date="2022-01" db="EMBL/GenBank/DDBJ databases">
        <authorList>
            <person name="Yamashiro T."/>
            <person name="Shiraishi A."/>
            <person name="Satake H."/>
            <person name="Nakayama K."/>
        </authorList>
    </citation>
    <scope>NUCLEOTIDE SEQUENCE</scope>
</reference>
<keyword evidence="12" id="KW-0695">RNA-directed DNA polymerase</keyword>
<keyword evidence="3" id="KW-0645">Protease</keyword>
<dbReference type="Proteomes" id="UP001151760">
    <property type="component" value="Unassembled WGS sequence"/>
</dbReference>
<keyword evidence="13" id="KW-0548">Nucleotidyltransferase</keyword>
<evidence type="ECO:0000256" key="14">
    <source>
        <dbReference type="ARBA" id="ARBA00023113"/>
    </source>
</evidence>
<evidence type="ECO:0000256" key="10">
    <source>
        <dbReference type="ARBA" id="ARBA00022842"/>
    </source>
</evidence>
<dbReference type="Pfam" id="PF22936">
    <property type="entry name" value="Pol_BBD"/>
    <property type="match status" value="1"/>
</dbReference>
<proteinExistence type="predicted"/>